<feature type="active site" evidence="9">
    <location>
        <position position="80"/>
    </location>
</feature>
<dbReference type="MEROPS" id="C15.001"/>
<protein>
    <recommendedName>
        <fullName evidence="9">Pyrrolidone-carboxylate peptidase</fullName>
        <ecNumber evidence="9">3.4.19.3</ecNumber>
    </recommendedName>
    <alternativeName>
        <fullName evidence="9">5-oxoprolyl-peptidase</fullName>
    </alternativeName>
    <alternativeName>
        <fullName evidence="9">Pyroglutamyl-peptidase I</fullName>
        <shortName evidence="9">PGP-I</shortName>
        <shortName evidence="9">Pyrase</shortName>
    </alternativeName>
</protein>
<keyword evidence="6 9" id="KW-0645">Protease</keyword>
<dbReference type="NCBIfam" id="NF009676">
    <property type="entry name" value="PRK13197.1"/>
    <property type="match status" value="1"/>
</dbReference>
<dbReference type="InterPro" id="IPR036440">
    <property type="entry name" value="Peptidase_C15-like_sf"/>
</dbReference>
<dbReference type="FunFam" id="3.40.630.20:FF:000001">
    <property type="entry name" value="Pyrrolidone-carboxylate peptidase"/>
    <property type="match status" value="1"/>
</dbReference>
<dbReference type="EMBL" id="CP001463">
    <property type="protein sequence ID" value="ACS90070.1"/>
    <property type="molecule type" value="Genomic_DNA"/>
</dbReference>
<dbReference type="InterPro" id="IPR033694">
    <property type="entry name" value="PGPEP1_Cys_AS"/>
</dbReference>
<evidence type="ECO:0000256" key="1">
    <source>
        <dbReference type="ARBA" id="ARBA00001770"/>
    </source>
</evidence>
<gene>
    <name evidence="9" type="primary">pcp</name>
    <name evidence="11" type="ordered locus">TSIB_1014</name>
</gene>
<comment type="similarity">
    <text evidence="4 9">Belongs to the peptidase C15 family.</text>
</comment>
<evidence type="ECO:0000256" key="4">
    <source>
        <dbReference type="ARBA" id="ARBA00006641"/>
    </source>
</evidence>
<keyword evidence="12" id="KW-1185">Reference proteome</keyword>
<dbReference type="PROSITE" id="PS01334">
    <property type="entry name" value="PYRASE_CYS"/>
    <property type="match status" value="1"/>
</dbReference>
<evidence type="ECO:0000313" key="12">
    <source>
        <dbReference type="Proteomes" id="UP000009079"/>
    </source>
</evidence>
<dbReference type="AlphaFoldDB" id="C6A375"/>
<dbReference type="PANTHER" id="PTHR23402:SF1">
    <property type="entry name" value="PYROGLUTAMYL-PEPTIDASE I"/>
    <property type="match status" value="1"/>
</dbReference>
<dbReference type="PRINTS" id="PR00706">
    <property type="entry name" value="PYROGLUPTASE"/>
</dbReference>
<dbReference type="NCBIfam" id="TIGR00504">
    <property type="entry name" value="pyro_pdase"/>
    <property type="match status" value="1"/>
</dbReference>
<dbReference type="GO" id="GO:0016920">
    <property type="term" value="F:pyroglutamyl-peptidase activity"/>
    <property type="evidence" value="ECO:0007669"/>
    <property type="project" value="UniProtKB-UniRule"/>
</dbReference>
<dbReference type="eggNOG" id="arCOG05850">
    <property type="taxonomic scope" value="Archaea"/>
</dbReference>
<name>C6A375_THESM</name>
<dbReference type="InterPro" id="IPR016125">
    <property type="entry name" value="Peptidase_C15-like"/>
</dbReference>
<evidence type="ECO:0000256" key="5">
    <source>
        <dbReference type="ARBA" id="ARBA00022490"/>
    </source>
</evidence>
<organism evidence="11 12">
    <name type="scientific">Thermococcus sibiricus (strain DSM 12597 / MM 739)</name>
    <dbReference type="NCBI Taxonomy" id="604354"/>
    <lineage>
        <taxon>Archaea</taxon>
        <taxon>Methanobacteriati</taxon>
        <taxon>Methanobacteriota</taxon>
        <taxon>Thermococci</taxon>
        <taxon>Thermococcales</taxon>
        <taxon>Thermococcaceae</taxon>
        <taxon>Thermococcus</taxon>
    </lineage>
</organism>
<comment type="catalytic activity">
    <reaction evidence="1 9 10">
        <text>Release of an N-terminal pyroglutamyl group from a polypeptide, the second amino acid generally not being Pro.</text>
        <dbReference type="EC" id="3.4.19.3"/>
    </reaction>
</comment>
<dbReference type="PIRSF" id="PIRSF015592">
    <property type="entry name" value="Prld-crbxl_pptds"/>
    <property type="match status" value="1"/>
</dbReference>
<dbReference type="STRING" id="604354.TSIB_1014"/>
<feature type="active site" evidence="9 10">
    <location>
        <position position="143"/>
    </location>
</feature>
<dbReference type="EC" id="3.4.19.3" evidence="9"/>
<sequence>MHVKVLVTGFEPFGEEKINPSWEAVKNLSKEINEAEIIKKRLPVSFKAIKKKLPKIIDESMPEVIILTGQAGGRVNINVERVAINVMDSKKEDNDGYKPEDEPIFENAPAAYFSTLPIRRIVNALKHNKIPATISNTAGTYVCNTAMYVALHHTTLNGLNAKTGFIHVPYIPEQVLEKTQPFMSLEMIEKAIEIAIKESIKS</sequence>
<keyword evidence="5 9" id="KW-0963">Cytoplasm</keyword>
<accession>C6A375</accession>
<dbReference type="SUPFAM" id="SSF53182">
    <property type="entry name" value="Pyrrolidone carboxyl peptidase (pyroglutamate aminopeptidase)"/>
    <property type="match status" value="1"/>
</dbReference>
<evidence type="ECO:0000256" key="9">
    <source>
        <dbReference type="HAMAP-Rule" id="MF_00417"/>
    </source>
</evidence>
<comment type="subunit">
    <text evidence="9">Homotetramer.</text>
</comment>
<evidence type="ECO:0000256" key="10">
    <source>
        <dbReference type="PROSITE-ProRule" id="PRU10077"/>
    </source>
</evidence>
<feature type="active site" evidence="9">
    <location>
        <position position="167"/>
    </location>
</feature>
<dbReference type="HOGENOM" id="CLU_043960_4_0_2"/>
<dbReference type="KEGG" id="tsi:TSIB_1014"/>
<dbReference type="GO" id="GO:0006508">
    <property type="term" value="P:proteolysis"/>
    <property type="evidence" value="ECO:0007669"/>
    <property type="project" value="UniProtKB-KW"/>
</dbReference>
<evidence type="ECO:0000256" key="2">
    <source>
        <dbReference type="ARBA" id="ARBA00002280"/>
    </source>
</evidence>
<dbReference type="HAMAP" id="MF_00417">
    <property type="entry name" value="Pyrrolid_peptidase"/>
    <property type="match status" value="1"/>
</dbReference>
<dbReference type="InterPro" id="IPR000816">
    <property type="entry name" value="Peptidase_C15"/>
</dbReference>
<dbReference type="PANTHER" id="PTHR23402">
    <property type="entry name" value="PROTEASE FAMILY C15 PYROGLUTAMYL-PEPTIDASE I-RELATED"/>
    <property type="match status" value="1"/>
</dbReference>
<proteinExistence type="inferred from homology"/>
<evidence type="ECO:0000256" key="8">
    <source>
        <dbReference type="ARBA" id="ARBA00022807"/>
    </source>
</evidence>
<keyword evidence="8 9" id="KW-0788">Thiol protease</keyword>
<dbReference type="CDD" id="cd00501">
    <property type="entry name" value="Peptidase_C15"/>
    <property type="match status" value="1"/>
</dbReference>
<keyword evidence="7 9" id="KW-0378">Hydrolase</keyword>
<dbReference type="Proteomes" id="UP000009079">
    <property type="component" value="Chromosome"/>
</dbReference>
<evidence type="ECO:0000256" key="3">
    <source>
        <dbReference type="ARBA" id="ARBA00004496"/>
    </source>
</evidence>
<dbReference type="Gene3D" id="3.40.630.20">
    <property type="entry name" value="Peptidase C15, pyroglutamyl peptidase I-like"/>
    <property type="match status" value="1"/>
</dbReference>
<comment type="function">
    <text evidence="2 9">Removes 5-oxoproline from various penultimate amino acid residues except L-proline.</text>
</comment>
<evidence type="ECO:0000313" key="11">
    <source>
        <dbReference type="EMBL" id="ACS90070.1"/>
    </source>
</evidence>
<evidence type="ECO:0000256" key="7">
    <source>
        <dbReference type="ARBA" id="ARBA00022801"/>
    </source>
</evidence>
<evidence type="ECO:0000256" key="6">
    <source>
        <dbReference type="ARBA" id="ARBA00022670"/>
    </source>
</evidence>
<dbReference type="InterPro" id="IPR029762">
    <property type="entry name" value="PGP-I_bact-type"/>
</dbReference>
<reference evidence="11 12" key="1">
    <citation type="journal article" date="2009" name="Appl. Environ. Microbiol.">
        <title>Metabolic versatility and indigenous origin of the archaeon Thermococcus sibiricus, isolated from a siberian oil reservoir, as revealed by genome analysis.</title>
        <authorList>
            <person name="Mardanov A.V."/>
            <person name="Ravin N.V."/>
            <person name="Svetlitchnyi V.A."/>
            <person name="Beletsky A.V."/>
            <person name="Miroshnichenko M.L."/>
            <person name="Bonch-Osmolovskaya E.A."/>
            <person name="Skryabin K.G."/>
        </authorList>
    </citation>
    <scope>NUCLEOTIDE SEQUENCE [LARGE SCALE GENOMIC DNA]</scope>
    <source>
        <strain evidence="12">DSM 12597 / MM 739</strain>
    </source>
</reference>
<dbReference type="Pfam" id="PF01470">
    <property type="entry name" value="Peptidase_C15"/>
    <property type="match status" value="1"/>
</dbReference>
<comment type="subcellular location">
    <subcellularLocation>
        <location evidence="3 9">Cytoplasm</location>
    </subcellularLocation>
</comment>
<dbReference type="GO" id="GO:0005829">
    <property type="term" value="C:cytosol"/>
    <property type="evidence" value="ECO:0007669"/>
    <property type="project" value="InterPro"/>
</dbReference>